<dbReference type="Pfam" id="PF05137">
    <property type="entry name" value="PilN"/>
    <property type="match status" value="1"/>
</dbReference>
<dbReference type="AlphaFoldDB" id="A0A5C7W961"/>
<reference evidence="2 3" key="1">
    <citation type="submission" date="2018-09" db="EMBL/GenBank/DDBJ databases">
        <title>Metagenome Assembled Genomes from an Advanced Water Purification Facility.</title>
        <authorList>
            <person name="Stamps B.W."/>
            <person name="Spear J.R."/>
        </authorList>
    </citation>
    <scope>NUCLEOTIDE SEQUENCE [LARGE SCALE GENOMIC DNA]</scope>
    <source>
        <strain evidence="2">Bin_52_1</strain>
    </source>
</reference>
<proteinExistence type="predicted"/>
<keyword evidence="1" id="KW-0472">Membrane</keyword>
<gene>
    <name evidence="2" type="ORF">E6Q69_07340</name>
</gene>
<dbReference type="EMBL" id="SSFO01000121">
    <property type="protein sequence ID" value="TXI33124.1"/>
    <property type="molecule type" value="Genomic_DNA"/>
</dbReference>
<dbReference type="InterPro" id="IPR007813">
    <property type="entry name" value="PilN"/>
</dbReference>
<sequence>MQNLNLYQVERRRRGGPRQAHMLLGLALLALFCLLHAGWQYWQLRDARQQLLLAEAQAGEQESLLATAKAGFVEPQLDPQLPAEVAARQAENGQLQGLLNYLRVLAEQQNAGFVAPLQALAEHHPQGRLWLTGIHLDQGGTQLRLQGRAQSQQLLPGYLDALGRSPVFSGREFARLDVERGEDGLLDFDLSSRPADQEKADE</sequence>
<keyword evidence="1" id="KW-0812">Transmembrane</keyword>
<dbReference type="Proteomes" id="UP000321110">
    <property type="component" value="Unassembled WGS sequence"/>
</dbReference>
<feature type="transmembrane region" description="Helical" evidence="1">
    <location>
        <begin position="21"/>
        <end position="42"/>
    </location>
</feature>
<evidence type="ECO:0000313" key="3">
    <source>
        <dbReference type="Proteomes" id="UP000321110"/>
    </source>
</evidence>
<accession>A0A5C7W961</accession>
<evidence type="ECO:0000313" key="2">
    <source>
        <dbReference type="EMBL" id="TXI33124.1"/>
    </source>
</evidence>
<keyword evidence="1" id="KW-1133">Transmembrane helix</keyword>
<evidence type="ECO:0000256" key="1">
    <source>
        <dbReference type="SAM" id="Phobius"/>
    </source>
</evidence>
<comment type="caution">
    <text evidence="2">The sequence shown here is derived from an EMBL/GenBank/DDBJ whole genome shotgun (WGS) entry which is preliminary data.</text>
</comment>
<protein>
    <submittedName>
        <fullName evidence="2">MSHA biogenesis protein MshI</fullName>
    </submittedName>
</protein>
<organism evidence="2 3">
    <name type="scientific">Aquipseudomonas alcaligenes</name>
    <name type="common">Pseudomonas alcaligenes</name>
    <dbReference type="NCBI Taxonomy" id="43263"/>
    <lineage>
        <taxon>Bacteria</taxon>
        <taxon>Pseudomonadati</taxon>
        <taxon>Pseudomonadota</taxon>
        <taxon>Gammaproteobacteria</taxon>
        <taxon>Pseudomonadales</taxon>
        <taxon>Pseudomonadaceae</taxon>
        <taxon>Aquipseudomonas</taxon>
    </lineage>
</organism>
<name>A0A5C7W961_AQUAC</name>